<evidence type="ECO:0000313" key="10">
    <source>
        <dbReference type="EMBL" id="MFC4313000.1"/>
    </source>
</evidence>
<keyword evidence="4" id="KW-0680">Restriction system</keyword>
<evidence type="ECO:0000256" key="3">
    <source>
        <dbReference type="ARBA" id="ARBA00022691"/>
    </source>
</evidence>
<dbReference type="NCBIfam" id="TIGR00675">
    <property type="entry name" value="dcm"/>
    <property type="match status" value="1"/>
</dbReference>
<dbReference type="EMBL" id="JBHSDU010000015">
    <property type="protein sequence ID" value="MFC4313000.1"/>
    <property type="molecule type" value="Genomic_DNA"/>
</dbReference>
<evidence type="ECO:0000256" key="4">
    <source>
        <dbReference type="ARBA" id="ARBA00022747"/>
    </source>
</evidence>
<dbReference type="EC" id="2.1.1.37" evidence="8"/>
<comment type="catalytic activity">
    <reaction evidence="5 8">
        <text>a 2'-deoxycytidine in DNA + S-adenosyl-L-methionine = a 5-methyl-2'-deoxycytidine in DNA + S-adenosyl-L-homocysteine + H(+)</text>
        <dbReference type="Rhea" id="RHEA:13681"/>
        <dbReference type="Rhea" id="RHEA-COMP:11369"/>
        <dbReference type="Rhea" id="RHEA-COMP:11370"/>
        <dbReference type="ChEBI" id="CHEBI:15378"/>
        <dbReference type="ChEBI" id="CHEBI:57856"/>
        <dbReference type="ChEBI" id="CHEBI:59789"/>
        <dbReference type="ChEBI" id="CHEBI:85452"/>
        <dbReference type="ChEBI" id="CHEBI:85454"/>
        <dbReference type="EC" id="2.1.1.37"/>
    </reaction>
</comment>
<evidence type="ECO:0000256" key="6">
    <source>
        <dbReference type="PROSITE-ProRule" id="PRU01016"/>
    </source>
</evidence>
<keyword evidence="2 6" id="KW-0808">Transferase</keyword>
<evidence type="ECO:0000256" key="2">
    <source>
        <dbReference type="ARBA" id="ARBA00022679"/>
    </source>
</evidence>
<keyword evidence="3 6" id="KW-0949">S-adenosyl-L-methionine</keyword>
<evidence type="ECO:0000313" key="11">
    <source>
        <dbReference type="Proteomes" id="UP001595904"/>
    </source>
</evidence>
<evidence type="ECO:0000256" key="1">
    <source>
        <dbReference type="ARBA" id="ARBA00022603"/>
    </source>
</evidence>
<dbReference type="PROSITE" id="PS00094">
    <property type="entry name" value="C5_MTASE_1"/>
    <property type="match status" value="1"/>
</dbReference>
<sequence length="405" mass="44089">MTPALKGQKHLVAGLFAGIGGIERGLSRAGHHTALLCENDSAATAVLRARFPEVPLHRDVRELKALPEGVSLLAAGFPCQDLSQAGTTTGIAGARSGLVGEVFRLVEQHRTPWVLLENVPFMLQLARGEAMHVITSAFEELGYRWAYRVVDARAFGLPQRRRRVYFLASNVGDPRTVLFADEAGEVEEPKVNGHPVACGFYWTEGIRGLGWAVDAIPTLKGGSTIGIPSPPAIVLEDGRVVTPHICDAERLQGFPKDWTKPAETVAKKGARWKLVGNAVSVPAAAWLGRRLARPGVPRTFDTIPLSGHRYWPTAAWNLGSGRVAVSASEWPVRLRYHSLSQFLRSPPNPLSVKATAGFLSRTKIAKLKFPKGFLETLQVHLDHMQAQPIAPRKTQRRRVAAAAPP</sequence>
<dbReference type="InterPro" id="IPR050390">
    <property type="entry name" value="C5-Methyltransferase"/>
</dbReference>
<evidence type="ECO:0000256" key="5">
    <source>
        <dbReference type="ARBA" id="ARBA00047422"/>
    </source>
</evidence>
<protein>
    <recommendedName>
        <fullName evidence="8">Cytosine-specific methyltransferase</fullName>
        <ecNumber evidence="8">2.1.1.37</ecNumber>
    </recommendedName>
</protein>
<dbReference type="Proteomes" id="UP001595904">
    <property type="component" value="Unassembled WGS sequence"/>
</dbReference>
<dbReference type="RefSeq" id="WP_380606658.1">
    <property type="nucleotide sequence ID" value="NZ_JBHSDU010000015.1"/>
</dbReference>
<organism evidence="10 11">
    <name type="scientific">Steroidobacter flavus</name>
    <dbReference type="NCBI Taxonomy" id="1842136"/>
    <lineage>
        <taxon>Bacteria</taxon>
        <taxon>Pseudomonadati</taxon>
        <taxon>Pseudomonadota</taxon>
        <taxon>Gammaproteobacteria</taxon>
        <taxon>Steroidobacterales</taxon>
        <taxon>Steroidobacteraceae</taxon>
        <taxon>Steroidobacter</taxon>
    </lineage>
</organism>
<dbReference type="GO" id="GO:0003886">
    <property type="term" value="F:DNA (cytosine-5-)-methyltransferase activity"/>
    <property type="evidence" value="ECO:0007669"/>
    <property type="project" value="UniProtKB-EC"/>
</dbReference>
<comment type="caution">
    <text evidence="10">The sequence shown here is derived from an EMBL/GenBank/DDBJ whole genome shotgun (WGS) entry which is preliminary data.</text>
</comment>
<evidence type="ECO:0000256" key="7">
    <source>
        <dbReference type="RuleBase" id="RU000416"/>
    </source>
</evidence>
<feature type="active site" evidence="6">
    <location>
        <position position="79"/>
    </location>
</feature>
<reference evidence="11" key="1">
    <citation type="journal article" date="2019" name="Int. J. Syst. Evol. Microbiol.">
        <title>The Global Catalogue of Microorganisms (GCM) 10K type strain sequencing project: providing services to taxonomists for standard genome sequencing and annotation.</title>
        <authorList>
            <consortium name="The Broad Institute Genomics Platform"/>
            <consortium name="The Broad Institute Genome Sequencing Center for Infectious Disease"/>
            <person name="Wu L."/>
            <person name="Ma J."/>
        </authorList>
    </citation>
    <scope>NUCLEOTIDE SEQUENCE [LARGE SCALE GENOMIC DNA]</scope>
    <source>
        <strain evidence="11">CGMCC 1.10759</strain>
    </source>
</reference>
<dbReference type="Gene3D" id="3.40.50.150">
    <property type="entry name" value="Vaccinia Virus protein VP39"/>
    <property type="match status" value="1"/>
</dbReference>
<dbReference type="InterPro" id="IPR001525">
    <property type="entry name" value="C5_MeTfrase"/>
</dbReference>
<dbReference type="GO" id="GO:0032259">
    <property type="term" value="P:methylation"/>
    <property type="evidence" value="ECO:0007669"/>
    <property type="project" value="UniProtKB-KW"/>
</dbReference>
<proteinExistence type="inferred from homology"/>
<comment type="similarity">
    <text evidence="6 7">Belongs to the class I-like SAM-binding methyltransferase superfamily. C5-methyltransferase family.</text>
</comment>
<dbReference type="InterPro" id="IPR029063">
    <property type="entry name" value="SAM-dependent_MTases_sf"/>
</dbReference>
<feature type="region of interest" description="Disordered" evidence="9">
    <location>
        <begin position="385"/>
        <end position="405"/>
    </location>
</feature>
<accession>A0ABV8T0V3</accession>
<dbReference type="PANTHER" id="PTHR10629">
    <property type="entry name" value="CYTOSINE-SPECIFIC METHYLTRANSFERASE"/>
    <property type="match status" value="1"/>
</dbReference>
<dbReference type="Pfam" id="PF00145">
    <property type="entry name" value="DNA_methylase"/>
    <property type="match status" value="1"/>
</dbReference>
<dbReference type="PROSITE" id="PS51679">
    <property type="entry name" value="SAM_MT_C5"/>
    <property type="match status" value="1"/>
</dbReference>
<keyword evidence="11" id="KW-1185">Reference proteome</keyword>
<dbReference type="InterPro" id="IPR018117">
    <property type="entry name" value="C5_DNA_meth_AS"/>
</dbReference>
<dbReference type="SUPFAM" id="SSF53335">
    <property type="entry name" value="S-adenosyl-L-methionine-dependent methyltransferases"/>
    <property type="match status" value="1"/>
</dbReference>
<keyword evidence="1 6" id="KW-0489">Methyltransferase</keyword>
<gene>
    <name evidence="10" type="ORF">ACFPN2_28210</name>
</gene>
<dbReference type="PANTHER" id="PTHR10629:SF50">
    <property type="entry name" value="DNA (CYTOSINE-5)-METHYLTRANSFERASE CMT3"/>
    <property type="match status" value="1"/>
</dbReference>
<evidence type="ECO:0000256" key="9">
    <source>
        <dbReference type="SAM" id="MobiDB-lite"/>
    </source>
</evidence>
<name>A0ABV8T0V3_9GAMM</name>
<evidence type="ECO:0000256" key="8">
    <source>
        <dbReference type="RuleBase" id="RU000417"/>
    </source>
</evidence>
<dbReference type="PRINTS" id="PR00105">
    <property type="entry name" value="C5METTRFRASE"/>
</dbReference>